<keyword evidence="1" id="KW-0285">Flavoprotein</keyword>
<gene>
    <name evidence="4" type="ORF">IT779_35445</name>
</gene>
<dbReference type="AlphaFoldDB" id="A0A931N4C0"/>
<dbReference type="GO" id="GO:0050660">
    <property type="term" value="F:flavin adenine dinucleotide binding"/>
    <property type="evidence" value="ECO:0007669"/>
    <property type="project" value="InterPro"/>
</dbReference>
<dbReference type="Proteomes" id="UP000655751">
    <property type="component" value="Unassembled WGS sequence"/>
</dbReference>
<dbReference type="Gene3D" id="2.40.110.10">
    <property type="entry name" value="Butyryl-CoA Dehydrogenase, subunit A, domain 2"/>
    <property type="match status" value="1"/>
</dbReference>
<dbReference type="InterPro" id="IPR009100">
    <property type="entry name" value="AcylCoA_DH/oxidase_NM_dom_sf"/>
</dbReference>
<dbReference type="GO" id="GO:0003995">
    <property type="term" value="F:acyl-CoA dehydrogenase activity"/>
    <property type="evidence" value="ECO:0007669"/>
    <property type="project" value="TreeGrafter"/>
</dbReference>
<keyword evidence="2" id="KW-0274">FAD</keyword>
<evidence type="ECO:0000256" key="3">
    <source>
        <dbReference type="ARBA" id="ARBA00023002"/>
    </source>
</evidence>
<dbReference type="SUPFAM" id="SSF56645">
    <property type="entry name" value="Acyl-CoA dehydrogenase NM domain-like"/>
    <property type="match status" value="1"/>
</dbReference>
<reference evidence="4" key="1">
    <citation type="submission" date="2020-11" db="EMBL/GenBank/DDBJ databases">
        <title>Nocardia NEAU-351.nov., a novel actinomycete isolated from the cow dung.</title>
        <authorList>
            <person name="Zhang X."/>
        </authorList>
    </citation>
    <scope>NUCLEOTIDE SEQUENCE</scope>
    <source>
        <strain evidence="4">NEAU-351</strain>
    </source>
</reference>
<dbReference type="InterPro" id="IPR037069">
    <property type="entry name" value="AcylCoA_DH/ox_N_sf"/>
</dbReference>
<sequence>MRCLEFADAICDTHLPGLLDALSAIPLADLERPGSPALDLFRRHGGPALLIPKAYGGIGVGPVDAVHVVRAISARAPSLAVATAMHHFSVATIFTLADSLRSSGLEWALLEGVADQNLLIASAFAEGNPGQGILNSTVTGRRVEGGIVVNGSKRPCSLSRSMDLLSAGISVVDDAGRRESVVLLLPAGAPGVSIHPFWGTDILAGAESDEVRLTDVFVDEKLVMPATVGGQGELDELQTVGFMWFEMIIASCYLGMASALVGRAFAKPKLSQERAAELGIRVETAAILLESVGRLLADGDTDNASLAKATIARYGAEDAIVDAANQAVAALGGVSFISAPDIAYLSAACQCVRFHPPSRVSSLDALVASLSGAVFRIK</sequence>
<dbReference type="InterPro" id="IPR036250">
    <property type="entry name" value="AcylCo_DH-like_C"/>
</dbReference>
<evidence type="ECO:0000256" key="2">
    <source>
        <dbReference type="ARBA" id="ARBA00022827"/>
    </source>
</evidence>
<name>A0A931N4C0_9NOCA</name>
<dbReference type="RefSeq" id="WP_196153864.1">
    <property type="nucleotide sequence ID" value="NZ_JADMLG010000026.1"/>
</dbReference>
<keyword evidence="3" id="KW-0560">Oxidoreductase</keyword>
<keyword evidence="5" id="KW-1185">Reference proteome</keyword>
<dbReference type="SUPFAM" id="SSF47203">
    <property type="entry name" value="Acyl-CoA dehydrogenase C-terminal domain-like"/>
    <property type="match status" value="1"/>
</dbReference>
<dbReference type="InterPro" id="IPR046373">
    <property type="entry name" value="Acyl-CoA_Oxase/DH_mid-dom_sf"/>
</dbReference>
<evidence type="ECO:0000313" key="5">
    <source>
        <dbReference type="Proteomes" id="UP000655751"/>
    </source>
</evidence>
<dbReference type="Gene3D" id="1.20.140.10">
    <property type="entry name" value="Butyryl-CoA Dehydrogenase, subunit A, domain 3"/>
    <property type="match status" value="1"/>
</dbReference>
<evidence type="ECO:0000313" key="4">
    <source>
        <dbReference type="EMBL" id="MBH0781580.1"/>
    </source>
</evidence>
<dbReference type="PANTHER" id="PTHR43884">
    <property type="entry name" value="ACYL-COA DEHYDROGENASE"/>
    <property type="match status" value="1"/>
</dbReference>
<proteinExistence type="predicted"/>
<dbReference type="Gene3D" id="1.10.540.10">
    <property type="entry name" value="Acyl-CoA dehydrogenase/oxidase, N-terminal domain"/>
    <property type="match status" value="1"/>
</dbReference>
<accession>A0A931N4C0</accession>
<dbReference type="PANTHER" id="PTHR43884:SF20">
    <property type="entry name" value="ACYL-COA DEHYDROGENASE FADE28"/>
    <property type="match status" value="1"/>
</dbReference>
<dbReference type="EMBL" id="JADMLG010000026">
    <property type="protein sequence ID" value="MBH0781580.1"/>
    <property type="molecule type" value="Genomic_DNA"/>
</dbReference>
<evidence type="ECO:0000256" key="1">
    <source>
        <dbReference type="ARBA" id="ARBA00022630"/>
    </source>
</evidence>
<comment type="caution">
    <text evidence="4">The sequence shown here is derived from an EMBL/GenBank/DDBJ whole genome shotgun (WGS) entry which is preliminary data.</text>
</comment>
<organism evidence="4 5">
    <name type="scientific">Nocardia bovistercoris</name>
    <dbReference type="NCBI Taxonomy" id="2785916"/>
    <lineage>
        <taxon>Bacteria</taxon>
        <taxon>Bacillati</taxon>
        <taxon>Actinomycetota</taxon>
        <taxon>Actinomycetes</taxon>
        <taxon>Mycobacteriales</taxon>
        <taxon>Nocardiaceae</taxon>
        <taxon>Nocardia</taxon>
    </lineage>
</organism>
<protein>
    <submittedName>
        <fullName evidence="4">Acyl-CoA/acyl-ACP dehydrogenase</fullName>
    </submittedName>
</protein>